<dbReference type="Gene3D" id="1.10.10.10">
    <property type="entry name" value="Winged helix-like DNA-binding domain superfamily/Winged helix DNA-binding domain"/>
    <property type="match status" value="1"/>
</dbReference>
<dbReference type="Gene3D" id="3.40.190.10">
    <property type="entry name" value="Periplasmic binding protein-like II"/>
    <property type="match status" value="2"/>
</dbReference>
<evidence type="ECO:0000256" key="4">
    <source>
        <dbReference type="ARBA" id="ARBA00023163"/>
    </source>
</evidence>
<dbReference type="Pfam" id="PF00126">
    <property type="entry name" value="HTH_1"/>
    <property type="match status" value="1"/>
</dbReference>
<dbReference type="SUPFAM" id="SSF46785">
    <property type="entry name" value="Winged helix' DNA-binding domain"/>
    <property type="match status" value="1"/>
</dbReference>
<dbReference type="PROSITE" id="PS50931">
    <property type="entry name" value="HTH_LYSR"/>
    <property type="match status" value="1"/>
</dbReference>
<dbReference type="InterPro" id="IPR036388">
    <property type="entry name" value="WH-like_DNA-bd_sf"/>
</dbReference>
<evidence type="ECO:0000313" key="7">
    <source>
        <dbReference type="Proteomes" id="UP001165685"/>
    </source>
</evidence>
<organism evidence="6 7">
    <name type="scientific">Nocardiopsis suaedae</name>
    <dbReference type="NCBI Taxonomy" id="3018444"/>
    <lineage>
        <taxon>Bacteria</taxon>
        <taxon>Bacillati</taxon>
        <taxon>Actinomycetota</taxon>
        <taxon>Actinomycetes</taxon>
        <taxon>Streptosporangiales</taxon>
        <taxon>Nocardiopsidaceae</taxon>
        <taxon>Nocardiopsis</taxon>
    </lineage>
</organism>
<evidence type="ECO:0000259" key="5">
    <source>
        <dbReference type="PROSITE" id="PS50931"/>
    </source>
</evidence>
<dbReference type="InterPro" id="IPR005119">
    <property type="entry name" value="LysR_subst-bd"/>
</dbReference>
<keyword evidence="2" id="KW-0805">Transcription regulation</keyword>
<keyword evidence="7" id="KW-1185">Reference proteome</keyword>
<keyword evidence="4" id="KW-0804">Transcription</keyword>
<dbReference type="PRINTS" id="PR00039">
    <property type="entry name" value="HTHLYSR"/>
</dbReference>
<evidence type="ECO:0000256" key="1">
    <source>
        <dbReference type="ARBA" id="ARBA00009437"/>
    </source>
</evidence>
<dbReference type="SUPFAM" id="SSF53850">
    <property type="entry name" value="Periplasmic binding protein-like II"/>
    <property type="match status" value="1"/>
</dbReference>
<dbReference type="RefSeq" id="WP_270677802.1">
    <property type="nucleotide sequence ID" value="NZ_JAQFWP010000017.1"/>
</dbReference>
<dbReference type="InterPro" id="IPR050950">
    <property type="entry name" value="HTH-type_LysR_regulators"/>
</dbReference>
<proteinExistence type="inferred from homology"/>
<evidence type="ECO:0000313" key="6">
    <source>
        <dbReference type="EMBL" id="MDA2805156.1"/>
    </source>
</evidence>
<keyword evidence="3" id="KW-0238">DNA-binding</keyword>
<comment type="similarity">
    <text evidence="1">Belongs to the LysR transcriptional regulatory family.</text>
</comment>
<dbReference type="EMBL" id="JAQFWP010000017">
    <property type="protein sequence ID" value="MDA2805156.1"/>
    <property type="molecule type" value="Genomic_DNA"/>
</dbReference>
<dbReference type="PANTHER" id="PTHR30419">
    <property type="entry name" value="HTH-TYPE TRANSCRIPTIONAL REGULATOR YBHD"/>
    <property type="match status" value="1"/>
</dbReference>
<gene>
    <name evidence="6" type="ORF">O4U47_11600</name>
</gene>
<reference evidence="6" key="1">
    <citation type="submission" date="2023-01" db="EMBL/GenBank/DDBJ databases">
        <title>Draft genome sequence of Nocardiopsis sp. LSu2-4 isolated from halophytes.</title>
        <authorList>
            <person name="Duangmal K."/>
            <person name="Chantavorakit T."/>
        </authorList>
    </citation>
    <scope>NUCLEOTIDE SEQUENCE</scope>
    <source>
        <strain evidence="6">LSu2-4</strain>
    </source>
</reference>
<protein>
    <submittedName>
        <fullName evidence="6">LysR family transcriptional regulator</fullName>
    </submittedName>
</protein>
<accession>A0ABT4TKM5</accession>
<dbReference type="InterPro" id="IPR036390">
    <property type="entry name" value="WH_DNA-bd_sf"/>
</dbReference>
<comment type="caution">
    <text evidence="6">The sequence shown here is derived from an EMBL/GenBank/DDBJ whole genome shotgun (WGS) entry which is preliminary data.</text>
</comment>
<dbReference type="Proteomes" id="UP001165685">
    <property type="component" value="Unassembled WGS sequence"/>
</dbReference>
<dbReference type="InterPro" id="IPR000847">
    <property type="entry name" value="LysR_HTH_N"/>
</dbReference>
<sequence length="295" mass="32261">MKDVTIRQLEYFVAVAEERSITRAALKCHVTQAAISQALKELEAVLGVQLAIRRTAKGIHLTPTGRAVATRSRTLLGEVRHLVSTAEGTAETGTYTVGCFPTLSPLVIPELAEFVARTYPSVRLEIVEDTGPEIQERMMRGQVDLCFIYEAQRHPEASTVLLKERRFRVAVAADHPLARQDAVTVAELGRHPFALLNVEPATYLNEAMLRRFGVVPNVVYRSSNVHTIRSIVGRGLACALLMHEVAESDEGRPLRFLPIVEDLGTNSILAASPRGVRPSTLTAALVEHCQAALAS</sequence>
<name>A0ABT4TKM5_9ACTN</name>
<evidence type="ECO:0000256" key="2">
    <source>
        <dbReference type="ARBA" id="ARBA00023015"/>
    </source>
</evidence>
<evidence type="ECO:0000256" key="3">
    <source>
        <dbReference type="ARBA" id="ARBA00023125"/>
    </source>
</evidence>
<feature type="domain" description="HTH lysR-type" evidence="5">
    <location>
        <begin position="4"/>
        <end position="62"/>
    </location>
</feature>
<dbReference type="Pfam" id="PF03466">
    <property type="entry name" value="LysR_substrate"/>
    <property type="match status" value="1"/>
</dbReference>